<evidence type="ECO:0000313" key="4">
    <source>
        <dbReference type="Proteomes" id="UP000729402"/>
    </source>
</evidence>
<accession>A0A8J6BR31</accession>
<dbReference type="PANTHER" id="PTHR13683">
    <property type="entry name" value="ASPARTYL PROTEASES"/>
    <property type="match status" value="1"/>
</dbReference>
<name>A0A8J6BR31_ZIZPA</name>
<reference evidence="3" key="2">
    <citation type="submission" date="2021-02" db="EMBL/GenBank/DDBJ databases">
        <authorList>
            <person name="Kimball J.A."/>
            <person name="Haas M.W."/>
            <person name="Macchietto M."/>
            <person name="Kono T."/>
            <person name="Duquette J."/>
            <person name="Shao M."/>
        </authorList>
    </citation>
    <scope>NUCLEOTIDE SEQUENCE</scope>
    <source>
        <tissue evidence="3">Fresh leaf tissue</tissue>
    </source>
</reference>
<comment type="similarity">
    <text evidence="1">Belongs to the peptidase A1 family.</text>
</comment>
<evidence type="ECO:0000313" key="3">
    <source>
        <dbReference type="EMBL" id="KAG8090671.1"/>
    </source>
</evidence>
<evidence type="ECO:0000259" key="2">
    <source>
        <dbReference type="PROSITE" id="PS51767"/>
    </source>
</evidence>
<dbReference type="InterPro" id="IPR032799">
    <property type="entry name" value="TAXi_C"/>
</dbReference>
<dbReference type="InterPro" id="IPR001461">
    <property type="entry name" value="Aspartic_peptidase_A1"/>
</dbReference>
<dbReference type="InterPro" id="IPR032861">
    <property type="entry name" value="TAXi_N"/>
</dbReference>
<dbReference type="AlphaFoldDB" id="A0A8J6BR31"/>
<sequence>MDLSSSSRCRDHGSVVPCSTSTCSWLALYSYGCSGGQCGYIVSYGDGSNTTGVYSSDTLTLTGSDVLKGFLFGYGHARQGIFSSIDGLLGLGRLGQSLVSQASASYGGVFLYCLPPTPNSVGYLMLGGPSSTSGFSTMSLLLVSNGPMFYIVMLACISVGGQQMVIDASVFSTGAVVDTSTDVTRLPPTAYGALRSTFYKMLSICSRVVSNKFSTTEMNTAKIGTRFLGYEYS</sequence>
<gene>
    <name evidence="3" type="ORF">GUJ93_ZPchr0011g28177</name>
</gene>
<dbReference type="GO" id="GO:0006508">
    <property type="term" value="P:proteolysis"/>
    <property type="evidence" value="ECO:0007669"/>
    <property type="project" value="InterPro"/>
</dbReference>
<dbReference type="PANTHER" id="PTHR13683:SF904">
    <property type="entry name" value="PROTEIN ASPARTIC PROTEASE IN GUARD CELL 1-LIKE"/>
    <property type="match status" value="1"/>
</dbReference>
<comment type="caution">
    <text evidence="3">The sequence shown here is derived from an EMBL/GenBank/DDBJ whole genome shotgun (WGS) entry which is preliminary data.</text>
</comment>
<dbReference type="InterPro" id="IPR033121">
    <property type="entry name" value="PEPTIDASE_A1"/>
</dbReference>
<feature type="domain" description="Peptidase A1" evidence="2">
    <location>
        <begin position="1"/>
        <end position="233"/>
    </location>
</feature>
<dbReference type="EMBL" id="JAAALK010000081">
    <property type="protein sequence ID" value="KAG8090671.1"/>
    <property type="molecule type" value="Genomic_DNA"/>
</dbReference>
<dbReference type="PROSITE" id="PS51767">
    <property type="entry name" value="PEPTIDASE_A1"/>
    <property type="match status" value="1"/>
</dbReference>
<keyword evidence="4" id="KW-1185">Reference proteome</keyword>
<dbReference type="OrthoDB" id="2747330at2759"/>
<proteinExistence type="inferred from homology"/>
<dbReference type="Proteomes" id="UP000729402">
    <property type="component" value="Unassembled WGS sequence"/>
</dbReference>
<protein>
    <recommendedName>
        <fullName evidence="2">Peptidase A1 domain-containing protein</fullName>
    </recommendedName>
</protein>
<organism evidence="3 4">
    <name type="scientific">Zizania palustris</name>
    <name type="common">Northern wild rice</name>
    <dbReference type="NCBI Taxonomy" id="103762"/>
    <lineage>
        <taxon>Eukaryota</taxon>
        <taxon>Viridiplantae</taxon>
        <taxon>Streptophyta</taxon>
        <taxon>Embryophyta</taxon>
        <taxon>Tracheophyta</taxon>
        <taxon>Spermatophyta</taxon>
        <taxon>Magnoliopsida</taxon>
        <taxon>Liliopsida</taxon>
        <taxon>Poales</taxon>
        <taxon>Poaceae</taxon>
        <taxon>BOP clade</taxon>
        <taxon>Oryzoideae</taxon>
        <taxon>Oryzeae</taxon>
        <taxon>Zizaniinae</taxon>
        <taxon>Zizania</taxon>
    </lineage>
</organism>
<evidence type="ECO:0000256" key="1">
    <source>
        <dbReference type="ARBA" id="ARBA00007447"/>
    </source>
</evidence>
<dbReference type="GO" id="GO:0004190">
    <property type="term" value="F:aspartic-type endopeptidase activity"/>
    <property type="evidence" value="ECO:0007669"/>
    <property type="project" value="InterPro"/>
</dbReference>
<dbReference type="Pfam" id="PF14541">
    <property type="entry name" value="TAXi_C"/>
    <property type="match status" value="1"/>
</dbReference>
<reference evidence="3" key="1">
    <citation type="journal article" date="2021" name="bioRxiv">
        <title>Whole Genome Assembly and Annotation of Northern Wild Rice, Zizania palustris L., Supports a Whole Genome Duplication in the Zizania Genus.</title>
        <authorList>
            <person name="Haas M."/>
            <person name="Kono T."/>
            <person name="Macchietto M."/>
            <person name="Millas R."/>
            <person name="McGilp L."/>
            <person name="Shao M."/>
            <person name="Duquette J."/>
            <person name="Hirsch C.N."/>
            <person name="Kimball J."/>
        </authorList>
    </citation>
    <scope>NUCLEOTIDE SEQUENCE</scope>
    <source>
        <tissue evidence="3">Fresh leaf tissue</tissue>
    </source>
</reference>
<dbReference type="Pfam" id="PF14543">
    <property type="entry name" value="TAXi_N"/>
    <property type="match status" value="1"/>
</dbReference>